<dbReference type="OrthoDB" id="1928390at2759"/>
<name>A0A3S3MC73_9MAGN</name>
<evidence type="ECO:0000256" key="5">
    <source>
        <dbReference type="ARBA" id="ARBA00023242"/>
    </source>
</evidence>
<dbReference type="NCBIfam" id="TIGR01568">
    <property type="entry name" value="A_thal_3678"/>
    <property type="match status" value="1"/>
</dbReference>
<evidence type="ECO:0000256" key="6">
    <source>
        <dbReference type="RuleBase" id="RU367028"/>
    </source>
</evidence>
<feature type="domain" description="OVATE" evidence="7">
    <location>
        <begin position="43"/>
        <end position="102"/>
    </location>
</feature>
<gene>
    <name evidence="8" type="ORF">CKAN_00952500</name>
</gene>
<dbReference type="PANTHER" id="PTHR33057:SF110">
    <property type="entry name" value="TRANSCRIPTION REPRESSOR"/>
    <property type="match status" value="1"/>
</dbReference>
<dbReference type="EMBL" id="QPKB01000003">
    <property type="protein sequence ID" value="RWR80866.1"/>
    <property type="molecule type" value="Genomic_DNA"/>
</dbReference>
<comment type="caution">
    <text evidence="8">The sequence shown here is derived from an EMBL/GenBank/DDBJ whole genome shotgun (WGS) entry which is preliminary data.</text>
</comment>
<evidence type="ECO:0000256" key="3">
    <source>
        <dbReference type="ARBA" id="ARBA00023015"/>
    </source>
</evidence>
<accession>A0A3S3MC73</accession>
<evidence type="ECO:0000259" key="7">
    <source>
        <dbReference type="PROSITE" id="PS51754"/>
    </source>
</evidence>
<evidence type="ECO:0000256" key="1">
    <source>
        <dbReference type="ARBA" id="ARBA00004123"/>
    </source>
</evidence>
<evidence type="ECO:0000256" key="4">
    <source>
        <dbReference type="ARBA" id="ARBA00023163"/>
    </source>
</evidence>
<dbReference type="PROSITE" id="PS51754">
    <property type="entry name" value="OVATE"/>
    <property type="match status" value="1"/>
</dbReference>
<dbReference type="GO" id="GO:0045892">
    <property type="term" value="P:negative regulation of DNA-templated transcription"/>
    <property type="evidence" value="ECO:0007669"/>
    <property type="project" value="UniProtKB-UniRule"/>
</dbReference>
<comment type="function">
    <text evidence="6">Transcriptional repressor that regulates multiple aspects of plant growth and development.</text>
</comment>
<keyword evidence="5 6" id="KW-0539">Nucleus</keyword>
<evidence type="ECO:0000313" key="8">
    <source>
        <dbReference type="EMBL" id="RWR80866.1"/>
    </source>
</evidence>
<keyword evidence="9" id="KW-1185">Reference proteome</keyword>
<dbReference type="PANTHER" id="PTHR33057">
    <property type="entry name" value="TRANSCRIPTION REPRESSOR OFP7-RELATED"/>
    <property type="match status" value="1"/>
</dbReference>
<evidence type="ECO:0000256" key="2">
    <source>
        <dbReference type="ARBA" id="ARBA00022491"/>
    </source>
</evidence>
<keyword evidence="3 6" id="KW-0805">Transcription regulation</keyword>
<sequence>MDFEAVNKKRTRKKNLRCSPMSLSFSASLPSDAHAIFADTVCAVKYSDDPFEDLRASIVEMIREVGVRDWKEMEELVYCYVVLNSSEIHGFIEVAFMSLCSCF</sequence>
<dbReference type="InterPro" id="IPR038933">
    <property type="entry name" value="Ovate"/>
</dbReference>
<dbReference type="AlphaFoldDB" id="A0A3S3MC73"/>
<proteinExistence type="predicted"/>
<dbReference type="Proteomes" id="UP000283530">
    <property type="component" value="Unassembled WGS sequence"/>
</dbReference>
<keyword evidence="4 6" id="KW-0804">Transcription</keyword>
<organism evidence="8 9">
    <name type="scientific">Cinnamomum micranthum f. kanehirae</name>
    <dbReference type="NCBI Taxonomy" id="337451"/>
    <lineage>
        <taxon>Eukaryota</taxon>
        <taxon>Viridiplantae</taxon>
        <taxon>Streptophyta</taxon>
        <taxon>Embryophyta</taxon>
        <taxon>Tracheophyta</taxon>
        <taxon>Spermatophyta</taxon>
        <taxon>Magnoliopsida</taxon>
        <taxon>Magnoliidae</taxon>
        <taxon>Laurales</taxon>
        <taxon>Lauraceae</taxon>
        <taxon>Cinnamomum</taxon>
    </lineage>
</organism>
<keyword evidence="2 6" id="KW-0678">Repressor</keyword>
<protein>
    <recommendedName>
        <fullName evidence="6">Transcription repressor</fullName>
    </recommendedName>
    <alternativeName>
        <fullName evidence="6">Ovate family protein</fullName>
    </alternativeName>
</protein>
<dbReference type="Pfam" id="PF04844">
    <property type="entry name" value="Ovate"/>
    <property type="match status" value="1"/>
</dbReference>
<dbReference type="GO" id="GO:0005634">
    <property type="term" value="C:nucleus"/>
    <property type="evidence" value="ECO:0007669"/>
    <property type="project" value="UniProtKB-SubCell"/>
</dbReference>
<reference evidence="8 9" key="1">
    <citation type="journal article" date="2019" name="Nat. Plants">
        <title>Stout camphor tree genome fills gaps in understanding of flowering plant genome evolution.</title>
        <authorList>
            <person name="Chaw S.M."/>
            <person name="Liu Y.C."/>
            <person name="Wu Y.W."/>
            <person name="Wang H.Y."/>
            <person name="Lin C.I."/>
            <person name="Wu C.S."/>
            <person name="Ke H.M."/>
            <person name="Chang L.Y."/>
            <person name="Hsu C.Y."/>
            <person name="Yang H.T."/>
            <person name="Sudianto E."/>
            <person name="Hsu M.H."/>
            <person name="Wu K.P."/>
            <person name="Wang L.N."/>
            <person name="Leebens-Mack J.H."/>
            <person name="Tsai I.J."/>
        </authorList>
    </citation>
    <scope>NUCLEOTIDE SEQUENCE [LARGE SCALE GENOMIC DNA]</scope>
    <source>
        <strain evidence="9">cv. Chaw 1501</strain>
        <tissue evidence="8">Young leaves</tissue>
    </source>
</reference>
<comment type="subcellular location">
    <subcellularLocation>
        <location evidence="1 6">Nucleus</location>
    </subcellularLocation>
</comment>
<evidence type="ECO:0000313" key="9">
    <source>
        <dbReference type="Proteomes" id="UP000283530"/>
    </source>
</evidence>
<dbReference type="InterPro" id="IPR006458">
    <property type="entry name" value="Ovate_C"/>
</dbReference>